<dbReference type="GO" id="GO:0021556">
    <property type="term" value="P:central nervous system formation"/>
    <property type="evidence" value="ECO:0007669"/>
    <property type="project" value="TreeGrafter"/>
</dbReference>
<feature type="region of interest" description="Disordered" evidence="1">
    <location>
        <begin position="1"/>
        <end position="24"/>
    </location>
</feature>
<keyword evidence="3" id="KW-1185">Reference proteome</keyword>
<name>A0AAD9RQC1_9HYME</name>
<feature type="compositionally biased region" description="Basic and acidic residues" evidence="1">
    <location>
        <begin position="370"/>
        <end position="380"/>
    </location>
</feature>
<gene>
    <name evidence="2" type="ORF">KPH14_006441</name>
</gene>
<dbReference type="InterPro" id="IPR052444">
    <property type="entry name" value="Spz/Toll_ligand-like"/>
</dbReference>
<feature type="region of interest" description="Disordered" evidence="1">
    <location>
        <begin position="301"/>
        <end position="322"/>
    </location>
</feature>
<dbReference type="InterPro" id="IPR029034">
    <property type="entry name" value="Cystine-knot_cytokine"/>
</dbReference>
<evidence type="ECO:0000313" key="2">
    <source>
        <dbReference type="EMBL" id="KAK2583980.1"/>
    </source>
</evidence>
<protein>
    <recommendedName>
        <fullName evidence="4">Spaetzle domain-containing protein</fullName>
    </recommendedName>
</protein>
<dbReference type="PANTHER" id="PTHR23199">
    <property type="entry name" value="NEUROTROPHIN 1-RELATED"/>
    <property type="match status" value="1"/>
</dbReference>
<evidence type="ECO:0000256" key="1">
    <source>
        <dbReference type="SAM" id="MobiDB-lite"/>
    </source>
</evidence>
<evidence type="ECO:0008006" key="4">
    <source>
        <dbReference type="Google" id="ProtNLM"/>
    </source>
</evidence>
<comment type="caution">
    <text evidence="2">The sequence shown here is derived from an EMBL/GenBank/DDBJ whole genome shotgun (WGS) entry which is preliminary data.</text>
</comment>
<dbReference type="GO" id="GO:0008083">
    <property type="term" value="F:growth factor activity"/>
    <property type="evidence" value="ECO:0007669"/>
    <property type="project" value="TreeGrafter"/>
</dbReference>
<proteinExistence type="predicted"/>
<sequence length="380" mass="43127">MNAEGPSLIVRGAGKEGGRGNSGARAIVDSRRTRIRRREVEHFGIYIRGAWCTCDSARNFLRHRGDFHGAEEEIIEDDLPAAWSTDIEPRIGAVVVAMSPDRHGGAREIDAEEPGEADRRCRPAVGFRTDLEPTASPLAWPATMRIEALSAFVAVVWLTAVLCPRLAAANNLTLSFSSRRPREHPFRGHISRWTVPVEDPNKRMTYREMQMVLRQEGGEDGLAVDCCPTIEEMVEPVGGRNRQDMYVELYRDGDNAQRFFEYSCRPDVLDKPCRFIDRKLSNQSRCVQKFSYTYAIVENPGTKGGSEEHRRHHHREHRFPTFPGNTVSGSTWTLDYIRVRSGCSCEIMPKPKRKKPVATKARKAKSKLRQQRDQDSDFET</sequence>
<dbReference type="AlphaFoldDB" id="A0AAD9RQC1"/>
<feature type="compositionally biased region" description="Basic residues" evidence="1">
    <location>
        <begin position="350"/>
        <end position="369"/>
    </location>
</feature>
<feature type="region of interest" description="Disordered" evidence="1">
    <location>
        <begin position="347"/>
        <end position="380"/>
    </location>
</feature>
<dbReference type="GO" id="GO:0005121">
    <property type="term" value="F:Toll binding"/>
    <property type="evidence" value="ECO:0007669"/>
    <property type="project" value="TreeGrafter"/>
</dbReference>
<evidence type="ECO:0000313" key="3">
    <source>
        <dbReference type="Proteomes" id="UP001258017"/>
    </source>
</evidence>
<dbReference type="Proteomes" id="UP001258017">
    <property type="component" value="Unassembled WGS sequence"/>
</dbReference>
<reference evidence="2" key="1">
    <citation type="submission" date="2021-08" db="EMBL/GenBank/DDBJ databases">
        <authorList>
            <person name="Misof B."/>
            <person name="Oliver O."/>
            <person name="Podsiadlowski L."/>
            <person name="Donath A."/>
            <person name="Peters R."/>
            <person name="Mayer C."/>
            <person name="Rust J."/>
            <person name="Gunkel S."/>
            <person name="Lesny P."/>
            <person name="Martin S."/>
            <person name="Oeyen J.P."/>
            <person name="Petersen M."/>
            <person name="Panagiotis P."/>
            <person name="Wilbrandt J."/>
            <person name="Tanja T."/>
        </authorList>
    </citation>
    <scope>NUCLEOTIDE SEQUENCE</scope>
    <source>
        <strain evidence="2">GBR_01_08_01A</strain>
        <tissue evidence="2">Thorax + abdomen</tissue>
    </source>
</reference>
<dbReference type="Gene3D" id="2.10.90.10">
    <property type="entry name" value="Cystine-knot cytokines"/>
    <property type="match status" value="1"/>
</dbReference>
<reference evidence="2" key="2">
    <citation type="journal article" date="2023" name="Commun. Biol.">
        <title>Intrasexual cuticular hydrocarbon dimorphism in a wasp sheds light on hydrocarbon biosynthesis genes in Hymenoptera.</title>
        <authorList>
            <person name="Moris V.C."/>
            <person name="Podsiadlowski L."/>
            <person name="Martin S."/>
            <person name="Oeyen J.P."/>
            <person name="Donath A."/>
            <person name="Petersen M."/>
            <person name="Wilbrandt J."/>
            <person name="Misof B."/>
            <person name="Liedtke D."/>
            <person name="Thamm M."/>
            <person name="Scheiner R."/>
            <person name="Schmitt T."/>
            <person name="Niehuis O."/>
        </authorList>
    </citation>
    <scope>NUCLEOTIDE SEQUENCE</scope>
    <source>
        <strain evidence="2">GBR_01_08_01A</strain>
    </source>
</reference>
<dbReference type="EMBL" id="JAIFRP010000026">
    <property type="protein sequence ID" value="KAK2583980.1"/>
    <property type="molecule type" value="Genomic_DNA"/>
</dbReference>
<dbReference type="GO" id="GO:0005576">
    <property type="term" value="C:extracellular region"/>
    <property type="evidence" value="ECO:0007669"/>
    <property type="project" value="TreeGrafter"/>
</dbReference>
<accession>A0AAD9RQC1</accession>
<dbReference type="GO" id="GO:0045087">
    <property type="term" value="P:innate immune response"/>
    <property type="evidence" value="ECO:0007669"/>
    <property type="project" value="TreeGrafter"/>
</dbReference>
<dbReference type="SUPFAM" id="SSF57501">
    <property type="entry name" value="Cystine-knot cytokines"/>
    <property type="match status" value="1"/>
</dbReference>
<organism evidence="2 3">
    <name type="scientific">Odynerus spinipes</name>
    <dbReference type="NCBI Taxonomy" id="1348599"/>
    <lineage>
        <taxon>Eukaryota</taxon>
        <taxon>Metazoa</taxon>
        <taxon>Ecdysozoa</taxon>
        <taxon>Arthropoda</taxon>
        <taxon>Hexapoda</taxon>
        <taxon>Insecta</taxon>
        <taxon>Pterygota</taxon>
        <taxon>Neoptera</taxon>
        <taxon>Endopterygota</taxon>
        <taxon>Hymenoptera</taxon>
        <taxon>Apocrita</taxon>
        <taxon>Aculeata</taxon>
        <taxon>Vespoidea</taxon>
        <taxon>Vespidae</taxon>
        <taxon>Eumeninae</taxon>
        <taxon>Odynerus</taxon>
    </lineage>
</organism>
<dbReference type="PANTHER" id="PTHR23199:SF12">
    <property type="entry name" value="NEUROTROPHIN 1-RELATED"/>
    <property type="match status" value="1"/>
</dbReference>